<evidence type="ECO:0000256" key="5">
    <source>
        <dbReference type="ARBA" id="ARBA00022989"/>
    </source>
</evidence>
<keyword evidence="3" id="KW-1003">Cell membrane</keyword>
<evidence type="ECO:0000256" key="4">
    <source>
        <dbReference type="ARBA" id="ARBA00022692"/>
    </source>
</evidence>
<dbReference type="PANTHER" id="PTHR30161:SF1">
    <property type="entry name" value="FLAGELLAR BIOSYNTHESIS PROTEIN FLHA-RELATED"/>
    <property type="match status" value="1"/>
</dbReference>
<dbReference type="InterPro" id="IPR042196">
    <property type="entry name" value="FHIPEP_4"/>
</dbReference>
<reference evidence="7 8" key="1">
    <citation type="submission" date="2019-11" db="EMBL/GenBank/DDBJ databases">
        <title>Acidiferrimicrobium australis gen. nov., sp. nov., an acidophilic and obligately heterotrophic, member of the Actinobacteria that catalyses dissimilatory oxido- reduction of iron isolated from metal-rich acidic water in Chile.</title>
        <authorList>
            <person name="Gonzalez D."/>
            <person name="Huber K."/>
            <person name="Hedrich S."/>
            <person name="Rojas-Villalobos C."/>
            <person name="Quatrini R."/>
            <person name="Dinamarca M.A."/>
            <person name="Schwarz A."/>
            <person name="Canales C."/>
            <person name="Nancucheo I."/>
        </authorList>
    </citation>
    <scope>NUCLEOTIDE SEQUENCE [LARGE SCALE GENOMIC DNA]</scope>
    <source>
        <strain evidence="7 8">USS-CCA1</strain>
    </source>
</reference>
<evidence type="ECO:0000256" key="2">
    <source>
        <dbReference type="ARBA" id="ARBA00008835"/>
    </source>
</evidence>
<protein>
    <submittedName>
        <fullName evidence="7">EscV/YscV/HrcV family type III secretion system export apparatus protein</fullName>
    </submittedName>
</protein>
<keyword evidence="4" id="KW-0812">Transmembrane</keyword>
<dbReference type="PANTHER" id="PTHR30161">
    <property type="entry name" value="FLAGELLAR EXPORT PROTEIN, MEMBRANE FLHA SUBUNIT-RELATED"/>
    <property type="match status" value="1"/>
</dbReference>
<dbReference type="InterPro" id="IPR001712">
    <property type="entry name" value="T3SS_FHIPEP"/>
</dbReference>
<dbReference type="InterPro" id="IPR042193">
    <property type="entry name" value="FHIPEP_3"/>
</dbReference>
<keyword evidence="6" id="KW-0472">Membrane</keyword>
<feature type="non-terminal residue" evidence="7">
    <location>
        <position position="1"/>
    </location>
</feature>
<dbReference type="Gene3D" id="3.40.30.60">
    <property type="entry name" value="FHIPEP family, domain 1"/>
    <property type="match status" value="1"/>
</dbReference>
<comment type="similarity">
    <text evidence="2">Belongs to the FHIPEP (flagella/HR/invasion proteins export pore) family.</text>
</comment>
<name>A0ABW9QZN9_9ACTN</name>
<sequence>AEPAATDLPPAPPPDSPEALARDMRVDPLELEVAFDLVELVDASRGGDLLERVRALRRKMALDLGVVIPLVRTRDNIDLPASSYAIRVLGAEVARGEAHPGQVLAIGEHLEGLPGMVTTEPVFGLAAKWVPLALRAQAEMAGATVVDPTSMITTHLAEVVRKHAGRLLTRSDTKALVDMVKRNDPTVVEELATAQVSLAEVQRVLRDLLDEGVAIRDLGRIFEVLTEKVRTTRDPEALVEACRQALGPTIAASYALDRVLPVITLHPSIEQMLMESLKSNDAGTFLAVEPSRAEQLVLTVAQRAQEAEQLGDTPVLLCAAPVRPALRRLVHTAAPRLPVLSYAELGSELRLETKGVVELGHATV</sequence>
<dbReference type="Gene3D" id="1.10.8.540">
    <property type="entry name" value="FHIPEP family, domain 3"/>
    <property type="match status" value="1"/>
</dbReference>
<comment type="subcellular location">
    <subcellularLocation>
        <location evidence="1">Cell membrane</location>
        <topology evidence="1">Multi-pass membrane protein</topology>
    </subcellularLocation>
</comment>
<evidence type="ECO:0000256" key="1">
    <source>
        <dbReference type="ARBA" id="ARBA00004651"/>
    </source>
</evidence>
<dbReference type="InterPro" id="IPR042194">
    <property type="entry name" value="FHIPEP_1"/>
</dbReference>
<evidence type="ECO:0000313" key="7">
    <source>
        <dbReference type="EMBL" id="MST35295.1"/>
    </source>
</evidence>
<dbReference type="Pfam" id="PF00771">
    <property type="entry name" value="FHIPEP"/>
    <property type="match status" value="1"/>
</dbReference>
<keyword evidence="5" id="KW-1133">Transmembrane helix</keyword>
<proteinExistence type="inferred from homology"/>
<evidence type="ECO:0000256" key="3">
    <source>
        <dbReference type="ARBA" id="ARBA00022475"/>
    </source>
</evidence>
<gene>
    <name evidence="7" type="primary">flhA</name>
    <name evidence="7" type="ORF">GHK86_21505</name>
</gene>
<evidence type="ECO:0000256" key="6">
    <source>
        <dbReference type="ARBA" id="ARBA00023136"/>
    </source>
</evidence>
<organism evidence="7 8">
    <name type="scientific">Acidiferrimicrobium australe</name>
    <dbReference type="NCBI Taxonomy" id="2664430"/>
    <lineage>
        <taxon>Bacteria</taxon>
        <taxon>Bacillati</taxon>
        <taxon>Actinomycetota</taxon>
        <taxon>Acidimicrobiia</taxon>
        <taxon>Acidimicrobiales</taxon>
        <taxon>Acidimicrobiaceae</taxon>
        <taxon>Acidiferrimicrobium</taxon>
    </lineage>
</organism>
<comment type="caution">
    <text evidence="7">The sequence shown here is derived from an EMBL/GenBank/DDBJ whole genome shotgun (WGS) entry which is preliminary data.</text>
</comment>
<accession>A0ABW9QZN9</accession>
<dbReference type="Gene3D" id="3.40.50.12790">
    <property type="entry name" value="FHIPEP family, domain 4"/>
    <property type="match status" value="1"/>
</dbReference>
<evidence type="ECO:0000313" key="8">
    <source>
        <dbReference type="Proteomes" id="UP000437736"/>
    </source>
</evidence>
<dbReference type="Proteomes" id="UP000437736">
    <property type="component" value="Unassembled WGS sequence"/>
</dbReference>
<keyword evidence="8" id="KW-1185">Reference proteome</keyword>
<dbReference type="EMBL" id="WJHE01001593">
    <property type="protein sequence ID" value="MST35295.1"/>
    <property type="molecule type" value="Genomic_DNA"/>
</dbReference>